<dbReference type="Proteomes" id="UP000288168">
    <property type="component" value="Unassembled WGS sequence"/>
</dbReference>
<feature type="region of interest" description="Disordered" evidence="1">
    <location>
        <begin position="280"/>
        <end position="313"/>
    </location>
</feature>
<feature type="compositionally biased region" description="Polar residues" evidence="1">
    <location>
        <begin position="21"/>
        <end position="33"/>
    </location>
</feature>
<dbReference type="AlphaFoldDB" id="A0A428NQD6"/>
<evidence type="ECO:0000313" key="2">
    <source>
        <dbReference type="EMBL" id="RSL43023.1"/>
    </source>
</evidence>
<dbReference type="STRING" id="1325734.A0A428NQD6"/>
<evidence type="ECO:0000313" key="3">
    <source>
        <dbReference type="Proteomes" id="UP000288168"/>
    </source>
</evidence>
<dbReference type="OrthoDB" id="5401786at2759"/>
<protein>
    <submittedName>
        <fullName evidence="2">Uncharacterized protein</fullName>
    </submittedName>
</protein>
<feature type="compositionally biased region" description="Basic and acidic residues" evidence="1">
    <location>
        <begin position="1"/>
        <end position="20"/>
    </location>
</feature>
<dbReference type="EMBL" id="NKCI01000339">
    <property type="protein sequence ID" value="RSL43023.1"/>
    <property type="molecule type" value="Genomic_DNA"/>
</dbReference>
<feature type="region of interest" description="Disordered" evidence="1">
    <location>
        <begin position="1"/>
        <end position="49"/>
    </location>
</feature>
<proteinExistence type="predicted"/>
<comment type="caution">
    <text evidence="2">The sequence shown here is derived from an EMBL/GenBank/DDBJ whole genome shotgun (WGS) entry which is preliminary data.</text>
</comment>
<organism evidence="2 3">
    <name type="scientific">Fusarium duplospermum</name>
    <dbReference type="NCBI Taxonomy" id="1325734"/>
    <lineage>
        <taxon>Eukaryota</taxon>
        <taxon>Fungi</taxon>
        <taxon>Dikarya</taxon>
        <taxon>Ascomycota</taxon>
        <taxon>Pezizomycotina</taxon>
        <taxon>Sordariomycetes</taxon>
        <taxon>Hypocreomycetidae</taxon>
        <taxon>Hypocreales</taxon>
        <taxon>Nectriaceae</taxon>
        <taxon>Fusarium</taxon>
        <taxon>Fusarium solani species complex</taxon>
    </lineage>
</organism>
<keyword evidence="3" id="KW-1185">Reference proteome</keyword>
<feature type="region of interest" description="Disordered" evidence="1">
    <location>
        <begin position="141"/>
        <end position="168"/>
    </location>
</feature>
<feature type="compositionally biased region" description="Polar residues" evidence="1">
    <location>
        <begin position="291"/>
        <end position="301"/>
    </location>
</feature>
<accession>A0A428NQD6</accession>
<sequence>MSGSRSEETHDSVAPEKHSESSSGNGTFSTYRALSSREKREQREKERQETIKKLEVDRLCSRPEEQFHDEVKEEEAWLDDIIGKRDGNLLLARKRVVQRWIDQGIWRKDFEFSGPSRWKHEDPGSAELKCEIEGDGKAFSLSRDKTQSAESEQLKGNDVEDQQEREREASRPFHRFIYHIMLERKKFLETMATPPDFKLSPKDPSEDSEEGLKEYYRILGPAIKEKQSQYLPHLTSMVTDILKYKWHRRGIWDHSWGQGMPDMTWKHERPVEECTREADMLVETEPESSKGADSTPSTFGSVSYDDTDPGLQV</sequence>
<feature type="compositionally biased region" description="Basic and acidic residues" evidence="1">
    <location>
        <begin position="35"/>
        <end position="49"/>
    </location>
</feature>
<name>A0A428NQD6_9HYPO</name>
<evidence type="ECO:0000256" key="1">
    <source>
        <dbReference type="SAM" id="MobiDB-lite"/>
    </source>
</evidence>
<gene>
    <name evidence="2" type="ORF">CEP54_015253</name>
</gene>
<reference evidence="2 3" key="1">
    <citation type="submission" date="2017-06" db="EMBL/GenBank/DDBJ databases">
        <title>Comparative genomic analysis of Ambrosia Fusariam Clade fungi.</title>
        <authorList>
            <person name="Stajich J.E."/>
            <person name="Carrillo J."/>
            <person name="Kijimoto T."/>
            <person name="Eskalen A."/>
            <person name="O'Donnell K."/>
            <person name="Kasson M."/>
        </authorList>
    </citation>
    <scope>NUCLEOTIDE SEQUENCE [LARGE SCALE GENOMIC DNA]</scope>
    <source>
        <strain evidence="2 3">NRRL62584</strain>
    </source>
</reference>